<accession>A0A346PEB3</accession>
<name>A0A346PEB3_9EURY</name>
<sequence length="166" mass="18427">MKRRTVLQSAAVVGSVSLAGCLDGFREHFEGEFQGVVPMEIHSESDDAHNLHIEAFDRETGQQTYDEGIAVNPDESIGPPHLSATDQRLHVARIDALEDEVLDDQRVSITGETQLVLIWVYDDEVVIEVSRGEADEQIDDPEDADDLEEPEDVDTADENEAHDDSE</sequence>
<dbReference type="PROSITE" id="PS51257">
    <property type="entry name" value="PROKAR_LIPOPROTEIN"/>
    <property type="match status" value="1"/>
</dbReference>
<evidence type="ECO:0000256" key="1">
    <source>
        <dbReference type="SAM" id="MobiDB-lite"/>
    </source>
</evidence>
<dbReference type="Proteomes" id="UP000258707">
    <property type="component" value="Chromosome"/>
</dbReference>
<evidence type="ECO:0000313" key="3">
    <source>
        <dbReference type="Proteomes" id="UP000258707"/>
    </source>
</evidence>
<gene>
    <name evidence="2" type="ORF">AArc1_1525</name>
</gene>
<evidence type="ECO:0000313" key="2">
    <source>
        <dbReference type="EMBL" id="AXR77858.1"/>
    </source>
</evidence>
<dbReference type="RefSeq" id="WP_117363974.1">
    <property type="nucleotide sequence ID" value="NZ_CP024047.1"/>
</dbReference>
<dbReference type="EMBL" id="CP024047">
    <property type="protein sequence ID" value="AXR77858.1"/>
    <property type="molecule type" value="Genomic_DNA"/>
</dbReference>
<feature type="region of interest" description="Disordered" evidence="1">
    <location>
        <begin position="131"/>
        <end position="166"/>
    </location>
</feature>
<protein>
    <submittedName>
        <fullName evidence="2">Uncharacterized protein</fullName>
    </submittedName>
</protein>
<dbReference type="GeneID" id="37638326"/>
<proteinExistence type="predicted"/>
<reference evidence="3" key="1">
    <citation type="submission" date="2017-10" db="EMBL/GenBank/DDBJ databases">
        <title>Phenotypic and genomic properties of facultatively anaerobic sulfur-reducing natronoarchaea from hypersaline soda lakes.</title>
        <authorList>
            <person name="Sorokin D.Y."/>
            <person name="Kublanov I.V."/>
            <person name="Roman P."/>
            <person name="Sinninghe Damste J.S."/>
            <person name="Golyshin P.N."/>
            <person name="Rojo D."/>
            <person name="Ciordia S."/>
            <person name="Mena Md.C."/>
            <person name="Ferrer M."/>
            <person name="Messina E."/>
            <person name="Smedile F."/>
            <person name="La Spada G."/>
            <person name="La Cono V."/>
            <person name="Yakimov M.M."/>
        </authorList>
    </citation>
    <scope>NUCLEOTIDE SEQUENCE [LARGE SCALE GENOMIC DNA]</scope>
    <source>
        <strain evidence="3">AArc1</strain>
    </source>
</reference>
<feature type="compositionally biased region" description="Acidic residues" evidence="1">
    <location>
        <begin position="135"/>
        <end position="166"/>
    </location>
</feature>
<organism evidence="2 3">
    <name type="scientific">Natrarchaeobaculum sulfurireducens</name>
    <dbReference type="NCBI Taxonomy" id="2044521"/>
    <lineage>
        <taxon>Archaea</taxon>
        <taxon>Methanobacteriati</taxon>
        <taxon>Methanobacteriota</taxon>
        <taxon>Stenosarchaea group</taxon>
        <taxon>Halobacteria</taxon>
        <taxon>Halobacteriales</taxon>
        <taxon>Natrialbaceae</taxon>
        <taxon>Natrarchaeobaculum</taxon>
    </lineage>
</organism>
<dbReference type="AlphaFoldDB" id="A0A346PEB3"/>
<dbReference type="KEGG" id="nan:AArc1_1525"/>